<dbReference type="AlphaFoldDB" id="A0A3M7SJS1"/>
<organism evidence="1 2">
    <name type="scientific">Brachionus plicatilis</name>
    <name type="common">Marine rotifer</name>
    <name type="synonym">Brachionus muelleri</name>
    <dbReference type="NCBI Taxonomy" id="10195"/>
    <lineage>
        <taxon>Eukaryota</taxon>
        <taxon>Metazoa</taxon>
        <taxon>Spiralia</taxon>
        <taxon>Gnathifera</taxon>
        <taxon>Rotifera</taxon>
        <taxon>Eurotatoria</taxon>
        <taxon>Monogononta</taxon>
        <taxon>Pseudotrocha</taxon>
        <taxon>Ploima</taxon>
        <taxon>Brachionidae</taxon>
        <taxon>Brachionus</taxon>
    </lineage>
</organism>
<gene>
    <name evidence="1" type="ORF">BpHYR1_050883</name>
</gene>
<reference evidence="1 2" key="1">
    <citation type="journal article" date="2018" name="Sci. Rep.">
        <title>Genomic signatures of local adaptation to the degree of environmental predictability in rotifers.</title>
        <authorList>
            <person name="Franch-Gras L."/>
            <person name="Hahn C."/>
            <person name="Garcia-Roger E.M."/>
            <person name="Carmona M.J."/>
            <person name="Serra M."/>
            <person name="Gomez A."/>
        </authorList>
    </citation>
    <scope>NUCLEOTIDE SEQUENCE [LARGE SCALE GENOMIC DNA]</scope>
    <source>
        <strain evidence="1">HYR1</strain>
    </source>
</reference>
<accession>A0A3M7SJS1</accession>
<proteinExistence type="predicted"/>
<evidence type="ECO:0000313" key="2">
    <source>
        <dbReference type="Proteomes" id="UP000276133"/>
    </source>
</evidence>
<comment type="caution">
    <text evidence="1">The sequence shown here is derived from an EMBL/GenBank/DDBJ whole genome shotgun (WGS) entry which is preliminary data.</text>
</comment>
<evidence type="ECO:0000313" key="1">
    <source>
        <dbReference type="EMBL" id="RNA36006.1"/>
    </source>
</evidence>
<sequence length="77" mass="9268">KKQFTKKGVIYTIIRATIMWLNLKLINSLCPFKQLVRSFLKLIILNFMIKFKFQINFSNRKNIIALFKKKNIWGCEE</sequence>
<feature type="non-terminal residue" evidence="1">
    <location>
        <position position="1"/>
    </location>
</feature>
<keyword evidence="2" id="KW-1185">Reference proteome</keyword>
<dbReference type="Proteomes" id="UP000276133">
    <property type="component" value="Unassembled WGS sequence"/>
</dbReference>
<name>A0A3M7SJS1_BRAPC</name>
<protein>
    <submittedName>
        <fullName evidence="1">Uncharacterized protein</fullName>
    </submittedName>
</protein>
<dbReference type="EMBL" id="REGN01001256">
    <property type="protein sequence ID" value="RNA36006.1"/>
    <property type="molecule type" value="Genomic_DNA"/>
</dbReference>